<dbReference type="SFLD" id="SFLDS00028">
    <property type="entry name" value="Proline_Racemase"/>
    <property type="match status" value="1"/>
</dbReference>
<dbReference type="PANTHER" id="PTHR33442">
    <property type="entry name" value="TRANS-3-HYDROXY-L-PROLINE DEHYDRATASE"/>
    <property type="match status" value="1"/>
</dbReference>
<reference evidence="5 6" key="1">
    <citation type="submission" date="2016-03" db="EMBL/GenBank/DDBJ databases">
        <title>Genome sequence of Nesiotobacter sp. nov., a moderately halophilic alphaproteobacterium isolated from the Yellow Sea, China.</title>
        <authorList>
            <person name="Zhang G."/>
            <person name="Zhang R."/>
        </authorList>
    </citation>
    <scope>NUCLEOTIDE SEQUENCE [LARGE SCALE GENOMIC DNA]</scope>
    <source>
        <strain evidence="5 6">WB1-6</strain>
    </source>
</reference>
<dbReference type="SUPFAM" id="SSF54506">
    <property type="entry name" value="Diaminopimelate epimerase-like"/>
    <property type="match status" value="1"/>
</dbReference>
<proteinExistence type="inferred from homology"/>
<dbReference type="GO" id="GO:0016836">
    <property type="term" value="F:hydro-lyase activity"/>
    <property type="evidence" value="ECO:0007669"/>
    <property type="project" value="TreeGrafter"/>
</dbReference>
<keyword evidence="2" id="KW-0413">Isomerase</keyword>
<comment type="similarity">
    <text evidence="1">Belongs to the proline racemase family.</text>
</comment>
<dbReference type="PANTHER" id="PTHR33442:SF1">
    <property type="entry name" value="TRANS-3-HYDROXY-L-PROLINE DEHYDRATASE"/>
    <property type="match status" value="1"/>
</dbReference>
<name>A0A1U7JI23_9HYPH</name>
<keyword evidence="6" id="KW-1185">Reference proteome</keyword>
<evidence type="ECO:0000256" key="3">
    <source>
        <dbReference type="ARBA" id="ARBA00035826"/>
    </source>
</evidence>
<dbReference type="Proteomes" id="UP000185783">
    <property type="component" value="Unassembled WGS sequence"/>
</dbReference>
<dbReference type="GO" id="GO:0047580">
    <property type="term" value="F:4-hydroxyproline epimerase activity"/>
    <property type="evidence" value="ECO:0007669"/>
    <property type="project" value="UniProtKB-EC"/>
</dbReference>
<dbReference type="STRING" id="197461.A3843_07805"/>
<evidence type="ECO:0000313" key="6">
    <source>
        <dbReference type="Proteomes" id="UP000185783"/>
    </source>
</evidence>
<gene>
    <name evidence="5" type="ORF">A3843_07805</name>
</gene>
<evidence type="ECO:0000256" key="2">
    <source>
        <dbReference type="ARBA" id="ARBA00023235"/>
    </source>
</evidence>
<evidence type="ECO:0000256" key="1">
    <source>
        <dbReference type="ARBA" id="ARBA00007529"/>
    </source>
</evidence>
<dbReference type="Pfam" id="PF05544">
    <property type="entry name" value="Pro_racemase"/>
    <property type="match status" value="1"/>
</dbReference>
<dbReference type="FunFam" id="3.10.310.10:FF:000003">
    <property type="entry name" value="Proline racemase"/>
    <property type="match status" value="1"/>
</dbReference>
<organism evidence="5 6">
    <name type="scientific">Pseudovibrio exalbescens</name>
    <dbReference type="NCBI Taxonomy" id="197461"/>
    <lineage>
        <taxon>Bacteria</taxon>
        <taxon>Pseudomonadati</taxon>
        <taxon>Pseudomonadota</taxon>
        <taxon>Alphaproteobacteria</taxon>
        <taxon>Hyphomicrobiales</taxon>
        <taxon>Stappiaceae</taxon>
        <taxon>Pseudovibrio</taxon>
    </lineage>
</organism>
<evidence type="ECO:0000256" key="4">
    <source>
        <dbReference type="ARBA" id="ARBA00039135"/>
    </source>
</evidence>
<dbReference type="EMBL" id="LVVZ01000014">
    <property type="protein sequence ID" value="OKL44301.1"/>
    <property type="molecule type" value="Genomic_DNA"/>
</dbReference>
<dbReference type="InterPro" id="IPR008794">
    <property type="entry name" value="Pro_racemase_fam"/>
</dbReference>
<comment type="catalytic activity">
    <reaction evidence="3">
        <text>trans-4-hydroxy-L-proline = cis-4-hydroxy-D-proline</text>
        <dbReference type="Rhea" id="RHEA:21152"/>
        <dbReference type="ChEBI" id="CHEBI:57690"/>
        <dbReference type="ChEBI" id="CHEBI:58375"/>
        <dbReference type="EC" id="5.1.1.8"/>
    </reaction>
</comment>
<sequence length="335" mass="36035">MLPNLSVVDMHTAGEPIRIVREGYPAIEGHSILAKRRYVSENLDYLRKFLIFEPRGHFDMYGAVLVPPALPDADLAVLFMHNQGYSTMCGHAVIALGRYAVDAGLVPACEPVTEVRIECPCGLVTAHVEVKDGTAGAVSFVSVPAFVHSKDLVIAPASLEDQITVDVSYGGAFYGLAKASDFGLDVRRSTTRDLVEAANEVSAAIRQAVKLEHPEEADLAYLYGTILTDGNDAFSDQPTANICVFADSQVDRSPTGSGVTARLAAQYARDLIEPGQVRVFESCIGTTFKGAVADLTACGPFEAIRARVSGKAHYTGRTTFLYEEDDPVGFGFLPR</sequence>
<dbReference type="RefSeq" id="WP_028480693.1">
    <property type="nucleotide sequence ID" value="NZ_LVVZ01000014.1"/>
</dbReference>
<dbReference type="AlphaFoldDB" id="A0A1U7JI23"/>
<protein>
    <recommendedName>
        <fullName evidence="4">4-hydroxyproline epimerase</fullName>
        <ecNumber evidence="4">5.1.1.8</ecNumber>
    </recommendedName>
</protein>
<dbReference type="Gene3D" id="3.10.310.10">
    <property type="entry name" value="Diaminopimelate Epimerase, Chain A, domain 1"/>
    <property type="match status" value="2"/>
</dbReference>
<dbReference type="PIRSF" id="PIRSF029792">
    <property type="entry name" value="Pro_racemase"/>
    <property type="match status" value="1"/>
</dbReference>
<dbReference type="EC" id="5.1.1.8" evidence="4"/>
<accession>A0A1U7JI23</accession>
<comment type="caution">
    <text evidence="5">The sequence shown here is derived from an EMBL/GenBank/DDBJ whole genome shotgun (WGS) entry which is preliminary data.</text>
</comment>
<evidence type="ECO:0000313" key="5">
    <source>
        <dbReference type="EMBL" id="OKL44301.1"/>
    </source>
</evidence>